<sequence>MKSALALMALGAAALPVAAVAQTSVTIAETAPVVTLNVTESVEAAPDVATIGTGVQTKAPTAAQAMKDNAAKMDGLIAALAKAGIAKADIQTSGINLNAQYDYSNRDGQPSGPRFLGYEASNQLSVKVRDVKKVGALLDTLVQAGATNINGPSFSVEDPSPLQAQARATALKTAKAQADFYAQAAGYRSARLVSISESSSGGNAPMPLMAARFKADAAPTPVEPGQVSASISLTVQYALER</sequence>
<dbReference type="EMBL" id="CP023741">
    <property type="protein sequence ID" value="ATI80384.1"/>
    <property type="molecule type" value="Genomic_DNA"/>
</dbReference>
<dbReference type="Proteomes" id="UP000219422">
    <property type="component" value="Chromosome"/>
</dbReference>
<proteinExistence type="predicted"/>
<dbReference type="eggNOG" id="COG2968">
    <property type="taxonomic scope" value="Bacteria"/>
</dbReference>
<reference evidence="2 7" key="2">
    <citation type="submission" date="2017-10" db="EMBL/GenBank/DDBJ databases">
        <title>Sphingobium yanoikuyae S72.</title>
        <authorList>
            <person name="Sanchez E."/>
            <person name="Bustos P."/>
            <person name="Mendoza P."/>
            <person name="Guo X."/>
            <person name="Mendoza A."/>
        </authorList>
    </citation>
    <scope>NUCLEOTIDE SEQUENCE [LARGE SCALE GENOMIC DNA]</scope>
    <source>
        <strain evidence="2 7">S72</strain>
    </source>
</reference>
<dbReference type="GeneID" id="57777265"/>
<dbReference type="AlphaFoldDB" id="A0A084EKV2"/>
<evidence type="ECO:0000313" key="9">
    <source>
        <dbReference type="Proteomes" id="UP000515377"/>
    </source>
</evidence>
<evidence type="ECO:0000256" key="1">
    <source>
        <dbReference type="SAM" id="SignalP"/>
    </source>
</evidence>
<gene>
    <name evidence="2" type="ORF">A6768_10485</name>
    <name evidence="4" type="ORF">CP98_02626</name>
    <name evidence="3" type="ORF">EBF16_07070</name>
    <name evidence="5" type="ORF">H3V42_30985</name>
</gene>
<dbReference type="Gene3D" id="3.30.110.170">
    <property type="entry name" value="Protein of unknown function (DUF541), domain 1"/>
    <property type="match status" value="1"/>
</dbReference>
<dbReference type="InterPro" id="IPR007497">
    <property type="entry name" value="SIMPL/DUF541"/>
</dbReference>
<dbReference type="EMBL" id="CP033230">
    <property type="protein sequence ID" value="AYO76728.1"/>
    <property type="molecule type" value="Genomic_DNA"/>
</dbReference>
<dbReference type="EMBL" id="CP060122">
    <property type="protein sequence ID" value="QNG46078.1"/>
    <property type="molecule type" value="Genomic_DNA"/>
</dbReference>
<evidence type="ECO:0000313" key="8">
    <source>
        <dbReference type="Proteomes" id="UP000280708"/>
    </source>
</evidence>
<evidence type="ECO:0000313" key="2">
    <source>
        <dbReference type="EMBL" id="ATI80384.1"/>
    </source>
</evidence>
<dbReference type="PATRIC" id="fig|13690.10.peg.2694"/>
<name>A0A084EKV2_SPHYA</name>
<evidence type="ECO:0000313" key="7">
    <source>
        <dbReference type="Proteomes" id="UP000219422"/>
    </source>
</evidence>
<protein>
    <submittedName>
        <fullName evidence="2">DUF541 domain-containing protein</fullName>
    </submittedName>
    <submittedName>
        <fullName evidence="5">SIMPL domain-containing protein</fullName>
    </submittedName>
</protein>
<dbReference type="Proteomes" id="UP000515377">
    <property type="component" value="Chromosome"/>
</dbReference>
<feature type="signal peptide" evidence="1">
    <location>
        <begin position="1"/>
        <end position="21"/>
    </location>
</feature>
<dbReference type="PANTHER" id="PTHR34387">
    <property type="entry name" value="SLR1258 PROTEIN"/>
    <property type="match status" value="1"/>
</dbReference>
<dbReference type="Pfam" id="PF04402">
    <property type="entry name" value="SIMPL"/>
    <property type="match status" value="1"/>
</dbReference>
<accession>A0A084EKV2</accession>
<evidence type="ECO:0000313" key="5">
    <source>
        <dbReference type="EMBL" id="QNG46078.1"/>
    </source>
</evidence>
<reference evidence="4 6" key="1">
    <citation type="submission" date="2014-03" db="EMBL/GenBank/DDBJ databases">
        <title>Genome sequence of Sphingobium yanoikuyae B1.</title>
        <authorList>
            <person name="Gan H.M."/>
            <person name="Gan H.Y."/>
            <person name="Savka M.A."/>
        </authorList>
    </citation>
    <scope>NUCLEOTIDE SEQUENCE [LARGE SCALE GENOMIC DNA]</scope>
    <source>
        <strain evidence="4 6">B1</strain>
    </source>
</reference>
<dbReference type="Proteomes" id="UP000280708">
    <property type="component" value="Chromosome"/>
</dbReference>
<evidence type="ECO:0000313" key="3">
    <source>
        <dbReference type="EMBL" id="AYO76728.1"/>
    </source>
</evidence>
<dbReference type="PANTHER" id="PTHR34387:SF1">
    <property type="entry name" value="PERIPLASMIC IMMUNOGENIC PROTEIN"/>
    <property type="match status" value="1"/>
</dbReference>
<feature type="chain" id="PRO_5011339935" evidence="1">
    <location>
        <begin position="22"/>
        <end position="241"/>
    </location>
</feature>
<evidence type="ECO:0000313" key="6">
    <source>
        <dbReference type="Proteomes" id="UP000028534"/>
    </source>
</evidence>
<dbReference type="Gene3D" id="3.30.70.2970">
    <property type="entry name" value="Protein of unknown function (DUF541), domain 2"/>
    <property type="match status" value="1"/>
</dbReference>
<evidence type="ECO:0000313" key="4">
    <source>
        <dbReference type="EMBL" id="KEZ18594.1"/>
    </source>
</evidence>
<dbReference type="GO" id="GO:0006974">
    <property type="term" value="P:DNA damage response"/>
    <property type="evidence" value="ECO:0007669"/>
    <property type="project" value="TreeGrafter"/>
</dbReference>
<dbReference type="EMBL" id="JGVR01000015">
    <property type="protein sequence ID" value="KEZ18594.1"/>
    <property type="molecule type" value="Genomic_DNA"/>
</dbReference>
<dbReference type="RefSeq" id="WP_010336071.1">
    <property type="nucleotide sequence ID" value="NZ_CAIGKD010000013.1"/>
</dbReference>
<dbReference type="STRING" id="13690.AX777_04650"/>
<dbReference type="InterPro" id="IPR052022">
    <property type="entry name" value="26kDa_periplasmic_antigen"/>
</dbReference>
<reference evidence="5 9" key="4">
    <citation type="submission" date="2020-07" db="EMBL/GenBank/DDBJ databases">
        <title>Whole genome sequence of Sphingobium yanoikuyae A3.</title>
        <authorList>
            <person name="Han S.-S."/>
        </authorList>
    </citation>
    <scope>NUCLEOTIDE SEQUENCE [LARGE SCALE GENOMIC DNA]</scope>
    <source>
        <strain evidence="5 9">A3</strain>
    </source>
</reference>
<reference evidence="3 8" key="3">
    <citation type="submission" date="2018-10" db="EMBL/GenBank/DDBJ databases">
        <title>Characterization and genome analysis of a novel bacterium Sphingobium yanoikuyae SJTF8 capable of degrading PAHs.</title>
        <authorList>
            <person name="Yin C."/>
            <person name="Xiong W."/>
            <person name="Liang R."/>
        </authorList>
    </citation>
    <scope>NUCLEOTIDE SEQUENCE [LARGE SCALE GENOMIC DNA]</scope>
    <source>
        <strain evidence="3 8">SJTF8</strain>
    </source>
</reference>
<dbReference type="KEGG" id="sya:A6768_10485"/>
<keyword evidence="1" id="KW-0732">Signal</keyword>
<dbReference type="Proteomes" id="UP000028534">
    <property type="component" value="Unassembled WGS sequence"/>
</dbReference>
<organism evidence="4 6">
    <name type="scientific">Sphingobium yanoikuyae</name>
    <name type="common">Sphingomonas yanoikuyae</name>
    <dbReference type="NCBI Taxonomy" id="13690"/>
    <lineage>
        <taxon>Bacteria</taxon>
        <taxon>Pseudomonadati</taxon>
        <taxon>Pseudomonadota</taxon>
        <taxon>Alphaproteobacteria</taxon>
        <taxon>Sphingomonadales</taxon>
        <taxon>Sphingomonadaceae</taxon>
        <taxon>Sphingobium</taxon>
    </lineage>
</organism>